<comment type="caution">
    <text evidence="7">The sequence shown here is derived from an EMBL/GenBank/DDBJ whole genome shotgun (WGS) entry which is preliminary data.</text>
</comment>
<dbReference type="GO" id="GO:0008198">
    <property type="term" value="F:ferrous iron binding"/>
    <property type="evidence" value="ECO:0007669"/>
    <property type="project" value="TreeGrafter"/>
</dbReference>
<dbReference type="AlphaFoldDB" id="A0A7W9QF20"/>
<dbReference type="RefSeq" id="WP_184577568.1">
    <property type="nucleotide sequence ID" value="NZ_JACHJL010000021.1"/>
</dbReference>
<dbReference type="PANTHER" id="PTHR12918:SF1">
    <property type="entry name" value="CYSTEINE DIOXYGENASE TYPE 1"/>
    <property type="match status" value="1"/>
</dbReference>
<organism evidence="7 8">
    <name type="scientific">Streptomyces zagrosensis</name>
    <dbReference type="NCBI Taxonomy" id="1042984"/>
    <lineage>
        <taxon>Bacteria</taxon>
        <taxon>Bacillati</taxon>
        <taxon>Actinomycetota</taxon>
        <taxon>Actinomycetes</taxon>
        <taxon>Kitasatosporales</taxon>
        <taxon>Streptomycetaceae</taxon>
        <taxon>Streptomyces</taxon>
    </lineage>
</organism>
<dbReference type="GO" id="GO:0016702">
    <property type="term" value="F:oxidoreductase activity, acting on single donors with incorporation of molecular oxygen, incorporation of two atoms of oxygen"/>
    <property type="evidence" value="ECO:0007669"/>
    <property type="project" value="InterPro"/>
</dbReference>
<evidence type="ECO:0000256" key="3">
    <source>
        <dbReference type="ARBA" id="ARBA00022964"/>
    </source>
</evidence>
<feature type="binding site" evidence="6">
    <location>
        <position position="124"/>
    </location>
    <ligand>
        <name>Fe cation</name>
        <dbReference type="ChEBI" id="CHEBI:24875"/>
        <note>catalytic</note>
    </ligand>
</feature>
<sequence>MNSDIQIAGDWLDIPHLLPPVPAHPSTVSGFAHLARAIAADRASWEPLVEYDATSRWYHRLRTGPGYEVWLLSWVPGQGSEAHDHGRSSGLFTVLHGRLTERTAHGQRALRPGAHHVIAPGYAHDIVNDSLEPAVSLHIYFPGLTEMPFHAVPGAQPATTAPALAAPVTAAPAAAMFGGAGG</sequence>
<feature type="binding site" evidence="6">
    <location>
        <position position="85"/>
    </location>
    <ligand>
        <name>Fe cation</name>
        <dbReference type="ChEBI" id="CHEBI:24875"/>
        <note>catalytic</note>
    </ligand>
</feature>
<evidence type="ECO:0000256" key="4">
    <source>
        <dbReference type="ARBA" id="ARBA00023002"/>
    </source>
</evidence>
<evidence type="ECO:0000256" key="1">
    <source>
        <dbReference type="ARBA" id="ARBA00006622"/>
    </source>
</evidence>
<feature type="binding site" evidence="6">
    <location>
        <position position="83"/>
    </location>
    <ligand>
        <name>Fe cation</name>
        <dbReference type="ChEBI" id="CHEBI:24875"/>
        <note>catalytic</note>
    </ligand>
</feature>
<gene>
    <name evidence="7" type="ORF">FHS42_006177</name>
</gene>
<dbReference type="InterPro" id="IPR010300">
    <property type="entry name" value="CDO_1"/>
</dbReference>
<dbReference type="InterPro" id="IPR014710">
    <property type="entry name" value="RmlC-like_jellyroll"/>
</dbReference>
<dbReference type="Pfam" id="PF05995">
    <property type="entry name" value="CDO_I"/>
    <property type="match status" value="1"/>
</dbReference>
<proteinExistence type="inferred from homology"/>
<dbReference type="Proteomes" id="UP000588098">
    <property type="component" value="Unassembled WGS sequence"/>
</dbReference>
<keyword evidence="2 6" id="KW-0479">Metal-binding</keyword>
<keyword evidence="5 6" id="KW-0408">Iron</keyword>
<evidence type="ECO:0000313" key="8">
    <source>
        <dbReference type="Proteomes" id="UP000588098"/>
    </source>
</evidence>
<protein>
    <submittedName>
        <fullName evidence="7">Mannose-6-phosphate isomerase-like protein (Cupin superfamily)</fullName>
    </submittedName>
</protein>
<dbReference type="EMBL" id="JACHJL010000021">
    <property type="protein sequence ID" value="MBB5939085.1"/>
    <property type="molecule type" value="Genomic_DNA"/>
</dbReference>
<dbReference type="InterPro" id="IPR011051">
    <property type="entry name" value="RmlC_Cupin_sf"/>
</dbReference>
<evidence type="ECO:0000256" key="2">
    <source>
        <dbReference type="ARBA" id="ARBA00022723"/>
    </source>
</evidence>
<dbReference type="Gene3D" id="2.60.120.10">
    <property type="entry name" value="Jelly Rolls"/>
    <property type="match status" value="1"/>
</dbReference>
<name>A0A7W9QF20_9ACTN</name>
<dbReference type="SUPFAM" id="SSF51182">
    <property type="entry name" value="RmlC-like cupins"/>
    <property type="match status" value="1"/>
</dbReference>
<reference evidence="7 8" key="1">
    <citation type="submission" date="2020-08" db="EMBL/GenBank/DDBJ databases">
        <title>Genomic Encyclopedia of Type Strains, Phase III (KMG-III): the genomes of soil and plant-associated and newly described type strains.</title>
        <authorList>
            <person name="Whitman W."/>
        </authorList>
    </citation>
    <scope>NUCLEOTIDE SEQUENCE [LARGE SCALE GENOMIC DNA]</scope>
    <source>
        <strain evidence="7 8">CECT 8305</strain>
    </source>
</reference>
<accession>A0A7W9QF20</accession>
<evidence type="ECO:0000256" key="5">
    <source>
        <dbReference type="ARBA" id="ARBA00023004"/>
    </source>
</evidence>
<evidence type="ECO:0000256" key="6">
    <source>
        <dbReference type="PIRSR" id="PIRSR610300-51"/>
    </source>
</evidence>
<dbReference type="CDD" id="cd10548">
    <property type="entry name" value="cupin_CDO"/>
    <property type="match status" value="1"/>
</dbReference>
<keyword evidence="3" id="KW-0223">Dioxygenase</keyword>
<dbReference type="GO" id="GO:0016853">
    <property type="term" value="F:isomerase activity"/>
    <property type="evidence" value="ECO:0007669"/>
    <property type="project" value="UniProtKB-KW"/>
</dbReference>
<keyword evidence="8" id="KW-1185">Reference proteome</keyword>
<dbReference type="PANTHER" id="PTHR12918">
    <property type="entry name" value="CYSTEINE DIOXYGENASE"/>
    <property type="match status" value="1"/>
</dbReference>
<comment type="similarity">
    <text evidence="1">Belongs to the cysteine dioxygenase family.</text>
</comment>
<keyword evidence="7" id="KW-0413">Isomerase</keyword>
<keyword evidence="4" id="KW-0560">Oxidoreductase</keyword>
<evidence type="ECO:0000313" key="7">
    <source>
        <dbReference type="EMBL" id="MBB5939085.1"/>
    </source>
</evidence>